<dbReference type="EMBL" id="NRHC01000040">
    <property type="protein sequence ID" value="RIY32920.1"/>
    <property type="molecule type" value="Genomic_DNA"/>
</dbReference>
<accession>A0A3A1Y6K9</accession>
<reference evidence="1 2" key="1">
    <citation type="submission" date="2017-08" db="EMBL/GenBank/DDBJ databases">
        <title>Reclassification of Bisgaard taxon 37 and 44.</title>
        <authorList>
            <person name="Christensen H."/>
        </authorList>
    </citation>
    <scope>NUCLEOTIDE SEQUENCE [LARGE SCALE GENOMIC DNA]</scope>
    <source>
        <strain evidence="1 2">B96_3</strain>
    </source>
</reference>
<organism evidence="1 2">
    <name type="scientific">Psittacicella hinzii</name>
    <dbReference type="NCBI Taxonomy" id="2028575"/>
    <lineage>
        <taxon>Bacteria</taxon>
        <taxon>Pseudomonadati</taxon>
        <taxon>Pseudomonadota</taxon>
        <taxon>Gammaproteobacteria</taxon>
        <taxon>Pasteurellales</taxon>
        <taxon>Psittacicellaceae</taxon>
        <taxon>Psittacicella</taxon>
    </lineage>
</organism>
<keyword evidence="2" id="KW-1185">Reference proteome</keyword>
<evidence type="ECO:0000313" key="2">
    <source>
        <dbReference type="Proteomes" id="UP000265691"/>
    </source>
</evidence>
<gene>
    <name evidence="1" type="ORF">CKF54_03720</name>
</gene>
<protein>
    <submittedName>
        <fullName evidence="1">Uncharacterized protein</fullName>
    </submittedName>
</protein>
<dbReference type="Proteomes" id="UP000265691">
    <property type="component" value="Unassembled WGS sequence"/>
</dbReference>
<name>A0A3A1Y6K9_9GAMM</name>
<evidence type="ECO:0000313" key="1">
    <source>
        <dbReference type="EMBL" id="RIY32920.1"/>
    </source>
</evidence>
<dbReference type="AlphaFoldDB" id="A0A3A1Y6K9"/>
<dbReference type="RefSeq" id="WP_119524941.1">
    <property type="nucleotide sequence ID" value="NZ_NRHC01000040.1"/>
</dbReference>
<proteinExistence type="predicted"/>
<comment type="caution">
    <text evidence="1">The sequence shown here is derived from an EMBL/GenBank/DDBJ whole genome shotgun (WGS) entry which is preliminary data.</text>
</comment>
<sequence>MSISQLSAFQLSKEELKQFEEQMVGLRYFFNNDINNAVLLKCFNNLYASLKKHKAPSVALFSETKIMVLRSDMLLEKLIECYDSEWCRGKSTYKLSQSKLINAIFKIYDHDLNYLEDINSTLVGRAAQDIIWKFEDKIRDWFRGTLATVGLDLEYYNDALEYIEDLNKVKDDSFDLYSIYNPMIFYFRIETIKSVLEKESY</sequence>